<evidence type="ECO:0000313" key="3">
    <source>
        <dbReference type="Proteomes" id="UP000549394"/>
    </source>
</evidence>
<feature type="transmembrane region" description="Helical" evidence="1">
    <location>
        <begin position="372"/>
        <end position="394"/>
    </location>
</feature>
<dbReference type="InterPro" id="IPR036116">
    <property type="entry name" value="FN3_sf"/>
</dbReference>
<accession>A0A7I8WAG7</accession>
<feature type="transmembrane region" description="Helical" evidence="1">
    <location>
        <begin position="628"/>
        <end position="647"/>
    </location>
</feature>
<keyword evidence="1" id="KW-0812">Transmembrane</keyword>
<keyword evidence="3" id="KW-1185">Reference proteome</keyword>
<name>A0A7I8WAG7_9ANNE</name>
<dbReference type="SUPFAM" id="SSF49265">
    <property type="entry name" value="Fibronectin type III"/>
    <property type="match status" value="1"/>
</dbReference>
<comment type="caution">
    <text evidence="2">The sequence shown here is derived from an EMBL/GenBank/DDBJ whole genome shotgun (WGS) entry which is preliminary data.</text>
</comment>
<sequence>MILTEKNVLLLYRLCLTLSLAQVGIGVHRYIKVTTVLEHRFENITFSIVERIGFNISCHANDDISSKLYRNSPTLVKVGCSYGSAYIVSKDNTYGSKLPNISVPASFNEDTLITTFYIKEDSLEKIEREVELFNSTISECWLQCEFFDKNLQTYGNTVHILPIRQPVIEDCFIEDFQRLVCKWNSGLDKKAPYFNRTEIGFTYGFTEPFPAKIFAFDTIESKLFICELLKNSRTCIGNIVEMNTSDLVVPGKPQMNITEGQTDVLLMVNGSKGIHYYCANDNCTEEYMYPKVYFKIVCELSQNSVVLKRESRNYIIGGQPQRSFRFSNLLPYRQYSVKLYMILYDKDFRQKIGQNGTALIQNFTTRQAGDTFTFLFFILLSLFSKCFFLVFLYINPMFIEPSALPEIPPGAFILDSDRRHLTILWKPLPIPFRNGPIAQYSLQISSEKSMTNVSGDVNYYKFKNLTTTNPSIKVIGFTKTQQISPLLNNSDHQFNLSKVSYDKEKSCFSVNKTSNGNRKIDWKIPGIKVSRYVIYYCIVEGPEALISEGCIVSNDSDWYGLKTIIVSNTTNFLVMNESLFMEDKIYDFGVSGDKFLNDKWHSTGLIPSTCLNRTQSDYKVETADQSSYLWILTIFFIIPIVGFVQFIKRLTREFKTDPMMKENLGKLLDKN</sequence>
<keyword evidence="1" id="KW-0472">Membrane</keyword>
<dbReference type="AlphaFoldDB" id="A0A7I8WAG7"/>
<dbReference type="EMBL" id="CAJFCJ010000025">
    <property type="protein sequence ID" value="CAD5125125.1"/>
    <property type="molecule type" value="Genomic_DNA"/>
</dbReference>
<dbReference type="Proteomes" id="UP000549394">
    <property type="component" value="Unassembled WGS sequence"/>
</dbReference>
<evidence type="ECO:0000313" key="2">
    <source>
        <dbReference type="EMBL" id="CAD5125125.1"/>
    </source>
</evidence>
<proteinExistence type="predicted"/>
<keyword evidence="1" id="KW-1133">Transmembrane helix</keyword>
<organism evidence="2 3">
    <name type="scientific">Dimorphilus gyrociliatus</name>
    <dbReference type="NCBI Taxonomy" id="2664684"/>
    <lineage>
        <taxon>Eukaryota</taxon>
        <taxon>Metazoa</taxon>
        <taxon>Spiralia</taxon>
        <taxon>Lophotrochozoa</taxon>
        <taxon>Annelida</taxon>
        <taxon>Polychaeta</taxon>
        <taxon>Polychaeta incertae sedis</taxon>
        <taxon>Dinophilidae</taxon>
        <taxon>Dimorphilus</taxon>
    </lineage>
</organism>
<evidence type="ECO:0000256" key="1">
    <source>
        <dbReference type="SAM" id="Phobius"/>
    </source>
</evidence>
<protein>
    <submittedName>
        <fullName evidence="2">DgyrCDS13369</fullName>
    </submittedName>
</protein>
<gene>
    <name evidence="2" type="ORF">DGYR_LOCUS12560</name>
</gene>
<reference evidence="2 3" key="1">
    <citation type="submission" date="2020-08" db="EMBL/GenBank/DDBJ databases">
        <authorList>
            <person name="Hejnol A."/>
        </authorList>
    </citation>
    <scope>NUCLEOTIDE SEQUENCE [LARGE SCALE GENOMIC DNA]</scope>
</reference>